<keyword evidence="3" id="KW-0731">Sigma factor</keyword>
<dbReference type="Pfam" id="PF04542">
    <property type="entry name" value="Sigma70_r2"/>
    <property type="match status" value="1"/>
</dbReference>
<evidence type="ECO:0000256" key="4">
    <source>
        <dbReference type="ARBA" id="ARBA00023163"/>
    </source>
</evidence>
<feature type="domain" description="RNA polymerase sigma factor 70 region 4 type 2" evidence="6">
    <location>
        <begin position="122"/>
        <end position="170"/>
    </location>
</feature>
<dbReference type="InterPro" id="IPR039425">
    <property type="entry name" value="RNA_pol_sigma-70-like"/>
</dbReference>
<reference evidence="8" key="1">
    <citation type="journal article" date="2019" name="Int. J. Syst. Evol. Microbiol.">
        <title>The Global Catalogue of Microorganisms (GCM) 10K type strain sequencing project: providing services to taxonomists for standard genome sequencing and annotation.</title>
        <authorList>
            <consortium name="The Broad Institute Genomics Platform"/>
            <consortium name="The Broad Institute Genome Sequencing Center for Infectious Disease"/>
            <person name="Wu L."/>
            <person name="Ma J."/>
        </authorList>
    </citation>
    <scope>NUCLEOTIDE SEQUENCE [LARGE SCALE GENOMIC DNA]</scope>
    <source>
        <strain evidence="8">JCM 17338</strain>
    </source>
</reference>
<dbReference type="EMBL" id="BAABAK010000016">
    <property type="protein sequence ID" value="GAA3976609.1"/>
    <property type="molecule type" value="Genomic_DNA"/>
</dbReference>
<evidence type="ECO:0000313" key="8">
    <source>
        <dbReference type="Proteomes" id="UP001501081"/>
    </source>
</evidence>
<protein>
    <submittedName>
        <fullName evidence="7">RNA polymerase sigma factor</fullName>
    </submittedName>
</protein>
<organism evidence="7 8">
    <name type="scientific">Pedobacter ginsengiterrae</name>
    <dbReference type="NCBI Taxonomy" id="871696"/>
    <lineage>
        <taxon>Bacteria</taxon>
        <taxon>Pseudomonadati</taxon>
        <taxon>Bacteroidota</taxon>
        <taxon>Sphingobacteriia</taxon>
        <taxon>Sphingobacteriales</taxon>
        <taxon>Sphingobacteriaceae</taxon>
        <taxon>Pedobacter</taxon>
    </lineage>
</organism>
<gene>
    <name evidence="7" type="ORF">GCM10022246_31160</name>
</gene>
<dbReference type="SUPFAM" id="SSF88946">
    <property type="entry name" value="Sigma2 domain of RNA polymerase sigma factors"/>
    <property type="match status" value="1"/>
</dbReference>
<dbReference type="InterPro" id="IPR013325">
    <property type="entry name" value="RNA_pol_sigma_r2"/>
</dbReference>
<evidence type="ECO:0000259" key="6">
    <source>
        <dbReference type="Pfam" id="PF08281"/>
    </source>
</evidence>
<name>A0ABP7Q5J3_9SPHI</name>
<keyword evidence="4" id="KW-0804">Transcription</keyword>
<keyword evidence="8" id="KW-1185">Reference proteome</keyword>
<accession>A0ABP7Q5J3</accession>
<dbReference type="CDD" id="cd06171">
    <property type="entry name" value="Sigma70_r4"/>
    <property type="match status" value="1"/>
</dbReference>
<comment type="caution">
    <text evidence="7">The sequence shown here is derived from an EMBL/GenBank/DDBJ whole genome shotgun (WGS) entry which is preliminary data.</text>
</comment>
<evidence type="ECO:0000313" key="7">
    <source>
        <dbReference type="EMBL" id="GAA3976609.1"/>
    </source>
</evidence>
<dbReference type="Gene3D" id="1.10.10.10">
    <property type="entry name" value="Winged helix-like DNA-binding domain superfamily/Winged helix DNA-binding domain"/>
    <property type="match status" value="1"/>
</dbReference>
<sequence>MGFVLTGYTLKQKLMTQKEFSDCITIHTSSLRLHALNFTRDPEDANDLLQETLLKATRFFSKFEDGTNIKGWLFVIMKNTFINNYRKEQKSRERTVQEAEITSANLHFSATTNDSVGSFAMQDISKALCTLPDKYSVPFIRYFEGYKYHEIADELQIPLGTVKTYIHEARILLKKHLKQYQN</sequence>
<evidence type="ECO:0000256" key="1">
    <source>
        <dbReference type="ARBA" id="ARBA00010641"/>
    </source>
</evidence>
<dbReference type="InterPro" id="IPR007627">
    <property type="entry name" value="RNA_pol_sigma70_r2"/>
</dbReference>
<dbReference type="SUPFAM" id="SSF88659">
    <property type="entry name" value="Sigma3 and sigma4 domains of RNA polymerase sigma factors"/>
    <property type="match status" value="1"/>
</dbReference>
<dbReference type="Proteomes" id="UP001501081">
    <property type="component" value="Unassembled WGS sequence"/>
</dbReference>
<dbReference type="NCBIfam" id="TIGR02937">
    <property type="entry name" value="sigma70-ECF"/>
    <property type="match status" value="1"/>
</dbReference>
<dbReference type="InterPro" id="IPR013324">
    <property type="entry name" value="RNA_pol_sigma_r3/r4-like"/>
</dbReference>
<evidence type="ECO:0000256" key="2">
    <source>
        <dbReference type="ARBA" id="ARBA00023015"/>
    </source>
</evidence>
<dbReference type="Pfam" id="PF08281">
    <property type="entry name" value="Sigma70_r4_2"/>
    <property type="match status" value="1"/>
</dbReference>
<dbReference type="InterPro" id="IPR014284">
    <property type="entry name" value="RNA_pol_sigma-70_dom"/>
</dbReference>
<keyword evidence="2" id="KW-0805">Transcription regulation</keyword>
<dbReference type="PANTHER" id="PTHR43133">
    <property type="entry name" value="RNA POLYMERASE ECF-TYPE SIGMA FACTO"/>
    <property type="match status" value="1"/>
</dbReference>
<evidence type="ECO:0000259" key="5">
    <source>
        <dbReference type="Pfam" id="PF04542"/>
    </source>
</evidence>
<dbReference type="InterPro" id="IPR036388">
    <property type="entry name" value="WH-like_DNA-bd_sf"/>
</dbReference>
<comment type="similarity">
    <text evidence="1">Belongs to the sigma-70 factor family. ECF subfamily.</text>
</comment>
<dbReference type="PANTHER" id="PTHR43133:SF25">
    <property type="entry name" value="RNA POLYMERASE SIGMA FACTOR RFAY-RELATED"/>
    <property type="match status" value="1"/>
</dbReference>
<dbReference type="Gene3D" id="1.10.1740.10">
    <property type="match status" value="1"/>
</dbReference>
<dbReference type="InterPro" id="IPR013249">
    <property type="entry name" value="RNA_pol_sigma70_r4_t2"/>
</dbReference>
<evidence type="ECO:0000256" key="3">
    <source>
        <dbReference type="ARBA" id="ARBA00023082"/>
    </source>
</evidence>
<feature type="domain" description="RNA polymerase sigma-70 region 2" evidence="5">
    <location>
        <begin position="31"/>
        <end position="90"/>
    </location>
</feature>
<proteinExistence type="inferred from homology"/>